<evidence type="ECO:0000313" key="1">
    <source>
        <dbReference type="EMBL" id="KAG9453723.1"/>
    </source>
</evidence>
<proteinExistence type="predicted"/>
<reference evidence="1 2" key="1">
    <citation type="submission" date="2021-07" db="EMBL/GenBank/DDBJ databases">
        <title>The Aristolochia fimbriata genome: insights into angiosperm evolution, floral development and chemical biosynthesis.</title>
        <authorList>
            <person name="Jiao Y."/>
        </authorList>
    </citation>
    <scope>NUCLEOTIDE SEQUENCE [LARGE SCALE GENOMIC DNA]</scope>
    <source>
        <strain evidence="1">IBCAS-2021</strain>
        <tissue evidence="1">Leaf</tissue>
    </source>
</reference>
<sequence length="164" mass="19072">MTLKKKPMTLFDPRRFVSAIAEQRYREVEQKKKLCKERGFSLPTPHPNFSPQIERRRWQRFGAQPSHAVELVREFYANIVEVEDYICTIQVPMQHKCKTVSHRLYFPSLVTGLCEAVGIPVRSSVHIVGPEKPLTTAFIKNVYRQPRRRRHLGQAPQAPPLMVP</sequence>
<name>A0AAV7F2D8_ARIFI</name>
<organism evidence="1 2">
    <name type="scientific">Aristolochia fimbriata</name>
    <name type="common">White veined hardy Dutchman's pipe vine</name>
    <dbReference type="NCBI Taxonomy" id="158543"/>
    <lineage>
        <taxon>Eukaryota</taxon>
        <taxon>Viridiplantae</taxon>
        <taxon>Streptophyta</taxon>
        <taxon>Embryophyta</taxon>
        <taxon>Tracheophyta</taxon>
        <taxon>Spermatophyta</taxon>
        <taxon>Magnoliopsida</taxon>
        <taxon>Magnoliidae</taxon>
        <taxon>Piperales</taxon>
        <taxon>Aristolochiaceae</taxon>
        <taxon>Aristolochia</taxon>
    </lineage>
</organism>
<dbReference type="AlphaFoldDB" id="A0AAV7F2D8"/>
<comment type="caution">
    <text evidence="1">The sequence shown here is derived from an EMBL/GenBank/DDBJ whole genome shotgun (WGS) entry which is preliminary data.</text>
</comment>
<evidence type="ECO:0000313" key="2">
    <source>
        <dbReference type="Proteomes" id="UP000825729"/>
    </source>
</evidence>
<keyword evidence="2" id="KW-1185">Reference proteome</keyword>
<dbReference type="Proteomes" id="UP000825729">
    <property type="component" value="Unassembled WGS sequence"/>
</dbReference>
<dbReference type="EMBL" id="JAINDJ010000003">
    <property type="protein sequence ID" value="KAG9453723.1"/>
    <property type="molecule type" value="Genomic_DNA"/>
</dbReference>
<protein>
    <submittedName>
        <fullName evidence="1">Uncharacterized protein</fullName>
    </submittedName>
</protein>
<accession>A0AAV7F2D8</accession>
<gene>
    <name evidence="1" type="ORF">H6P81_006627</name>
</gene>